<accession>A0ABQ3BPX9</accession>
<gene>
    <name evidence="1" type="ORF">GCM10010328_29840</name>
</gene>
<sequence>MNQPARSLPVLDPDFVANASVDAIRTQYERAERMAERWADQARELFLLLAERTPEERTDG</sequence>
<keyword evidence="2" id="KW-1185">Reference proteome</keyword>
<name>A0ABQ3BPX9_9ACTN</name>
<dbReference type="EMBL" id="BMUW01000004">
    <property type="protein sequence ID" value="GGZ53060.1"/>
    <property type="molecule type" value="Genomic_DNA"/>
</dbReference>
<evidence type="ECO:0000313" key="1">
    <source>
        <dbReference type="EMBL" id="GGZ53060.1"/>
    </source>
</evidence>
<dbReference type="Proteomes" id="UP000624183">
    <property type="component" value="Unassembled WGS sequence"/>
</dbReference>
<proteinExistence type="predicted"/>
<evidence type="ECO:0000313" key="2">
    <source>
        <dbReference type="Proteomes" id="UP000624183"/>
    </source>
</evidence>
<comment type="caution">
    <text evidence="1">The sequence shown here is derived from an EMBL/GenBank/DDBJ whole genome shotgun (WGS) entry which is preliminary data.</text>
</comment>
<protein>
    <submittedName>
        <fullName evidence="1">Uncharacterized protein</fullName>
    </submittedName>
</protein>
<organism evidence="1 2">
    <name type="scientific">Streptomyces rubiginosohelvolus</name>
    <dbReference type="NCBI Taxonomy" id="67362"/>
    <lineage>
        <taxon>Bacteria</taxon>
        <taxon>Bacillati</taxon>
        <taxon>Actinomycetota</taxon>
        <taxon>Actinomycetes</taxon>
        <taxon>Kitasatosporales</taxon>
        <taxon>Streptomycetaceae</taxon>
        <taxon>Streptomyces</taxon>
    </lineage>
</organism>
<reference evidence="2" key="1">
    <citation type="journal article" date="2019" name="Int. J. Syst. Evol. Microbiol.">
        <title>The Global Catalogue of Microorganisms (GCM) 10K type strain sequencing project: providing services to taxonomists for standard genome sequencing and annotation.</title>
        <authorList>
            <consortium name="The Broad Institute Genomics Platform"/>
            <consortium name="The Broad Institute Genome Sequencing Center for Infectious Disease"/>
            <person name="Wu L."/>
            <person name="Ma J."/>
        </authorList>
    </citation>
    <scope>NUCLEOTIDE SEQUENCE [LARGE SCALE GENOMIC DNA]</scope>
    <source>
        <strain evidence="2">JCM 4602</strain>
    </source>
</reference>